<accession>A0ABN1IP63</accession>
<dbReference type="EMBL" id="BAAAGE010000001">
    <property type="protein sequence ID" value="GAA0718534.1"/>
    <property type="molecule type" value="Genomic_DNA"/>
</dbReference>
<gene>
    <name evidence="5" type="ORF">GCM10009430_16820</name>
</gene>
<dbReference type="PROSITE" id="PS00041">
    <property type="entry name" value="HTH_ARAC_FAMILY_1"/>
    <property type="match status" value="1"/>
</dbReference>
<name>A0ABN1IP63_9FLAO</name>
<dbReference type="Proteomes" id="UP001501758">
    <property type="component" value="Unassembled WGS sequence"/>
</dbReference>
<keyword evidence="1" id="KW-0805">Transcription regulation</keyword>
<evidence type="ECO:0000256" key="1">
    <source>
        <dbReference type="ARBA" id="ARBA00023015"/>
    </source>
</evidence>
<dbReference type="Pfam" id="PF12833">
    <property type="entry name" value="HTH_18"/>
    <property type="match status" value="1"/>
</dbReference>
<dbReference type="InterPro" id="IPR018062">
    <property type="entry name" value="HTH_AraC-typ_CS"/>
</dbReference>
<evidence type="ECO:0000313" key="6">
    <source>
        <dbReference type="Proteomes" id="UP001501758"/>
    </source>
</evidence>
<organism evidence="5 6">
    <name type="scientific">Aquimarina litoralis</name>
    <dbReference type="NCBI Taxonomy" id="584605"/>
    <lineage>
        <taxon>Bacteria</taxon>
        <taxon>Pseudomonadati</taxon>
        <taxon>Bacteroidota</taxon>
        <taxon>Flavobacteriia</taxon>
        <taxon>Flavobacteriales</taxon>
        <taxon>Flavobacteriaceae</taxon>
        <taxon>Aquimarina</taxon>
    </lineage>
</organism>
<dbReference type="SMART" id="SM00342">
    <property type="entry name" value="HTH_ARAC"/>
    <property type="match status" value="1"/>
</dbReference>
<keyword evidence="2" id="KW-0238">DNA-binding</keyword>
<dbReference type="InterPro" id="IPR053142">
    <property type="entry name" value="PchR_regulatory_protein"/>
</dbReference>
<dbReference type="Gene3D" id="1.10.10.60">
    <property type="entry name" value="Homeodomain-like"/>
    <property type="match status" value="2"/>
</dbReference>
<dbReference type="InterPro" id="IPR020449">
    <property type="entry name" value="Tscrpt_reg_AraC-type_HTH"/>
</dbReference>
<dbReference type="PANTHER" id="PTHR47893">
    <property type="entry name" value="REGULATORY PROTEIN PCHR"/>
    <property type="match status" value="1"/>
</dbReference>
<dbReference type="InterPro" id="IPR009057">
    <property type="entry name" value="Homeodomain-like_sf"/>
</dbReference>
<dbReference type="SUPFAM" id="SSF46689">
    <property type="entry name" value="Homeodomain-like"/>
    <property type="match status" value="1"/>
</dbReference>
<dbReference type="RefSeq" id="WP_343911887.1">
    <property type="nucleotide sequence ID" value="NZ_BAAAGE010000001.1"/>
</dbReference>
<evidence type="ECO:0000256" key="2">
    <source>
        <dbReference type="ARBA" id="ARBA00023125"/>
    </source>
</evidence>
<sequence>MDKKRRKNNLTYKEMDNAQKTNTLYTVSELINTYDRCGISSKKFQFLKDYGVGYFLKHKFEGLSITIFDVLFEKDLRIEGATSRDFLEMSFLIEGEQIIRIDGISKDLIYESQECYLLYLERIKGSISYHKRKRLKEVKVRMSKEFIKRHRLDEEYNILETHSLLKLKENFLKPLCSKTQNILTEILIDKRNGLLKRLFLESKVLELVALKLEDTSKQSKTNHITATDHIVKKLYNIQHLISSDLSKQYSIHDLSRRVGINDFILKKEFKELFGKTIFEYATELRMNKARQLLLHSKKPIYEISELVGYKNSTHFTAAFKKIEGITPKKYRTKLSSENNLS</sequence>
<dbReference type="PANTHER" id="PTHR47893:SF1">
    <property type="entry name" value="REGULATORY PROTEIN PCHR"/>
    <property type="match status" value="1"/>
</dbReference>
<reference evidence="5 6" key="1">
    <citation type="journal article" date="2019" name="Int. J. Syst. Evol. Microbiol.">
        <title>The Global Catalogue of Microorganisms (GCM) 10K type strain sequencing project: providing services to taxonomists for standard genome sequencing and annotation.</title>
        <authorList>
            <consortium name="The Broad Institute Genomics Platform"/>
            <consortium name="The Broad Institute Genome Sequencing Center for Infectious Disease"/>
            <person name="Wu L."/>
            <person name="Ma J."/>
        </authorList>
    </citation>
    <scope>NUCLEOTIDE SEQUENCE [LARGE SCALE GENOMIC DNA]</scope>
    <source>
        <strain evidence="5 6">JCM 15974</strain>
    </source>
</reference>
<proteinExistence type="predicted"/>
<comment type="caution">
    <text evidence="5">The sequence shown here is derived from an EMBL/GenBank/DDBJ whole genome shotgun (WGS) entry which is preliminary data.</text>
</comment>
<protein>
    <submittedName>
        <fullName evidence="5">AraC family transcriptional regulator</fullName>
    </submittedName>
</protein>
<dbReference type="PROSITE" id="PS01124">
    <property type="entry name" value="HTH_ARAC_FAMILY_2"/>
    <property type="match status" value="1"/>
</dbReference>
<keyword evidence="6" id="KW-1185">Reference proteome</keyword>
<evidence type="ECO:0000313" key="5">
    <source>
        <dbReference type="EMBL" id="GAA0718534.1"/>
    </source>
</evidence>
<keyword evidence="3" id="KW-0804">Transcription</keyword>
<dbReference type="PRINTS" id="PR00032">
    <property type="entry name" value="HTHARAC"/>
</dbReference>
<evidence type="ECO:0000256" key="3">
    <source>
        <dbReference type="ARBA" id="ARBA00023163"/>
    </source>
</evidence>
<dbReference type="InterPro" id="IPR018060">
    <property type="entry name" value="HTH_AraC"/>
</dbReference>
<evidence type="ECO:0000259" key="4">
    <source>
        <dbReference type="PROSITE" id="PS01124"/>
    </source>
</evidence>
<feature type="domain" description="HTH araC/xylS-type" evidence="4">
    <location>
        <begin position="235"/>
        <end position="333"/>
    </location>
</feature>